<dbReference type="AlphaFoldDB" id="A0A9J6QN64"/>
<name>A0A9J6QN64_9FIRM</name>
<keyword evidence="1" id="KW-0472">Membrane</keyword>
<gene>
    <name evidence="2" type="ORF">OBO34_10830</name>
</gene>
<evidence type="ECO:0000256" key="1">
    <source>
        <dbReference type="SAM" id="Phobius"/>
    </source>
</evidence>
<organism evidence="2 3">
    <name type="scientific">Hominibacterium faecale</name>
    <dbReference type="NCBI Taxonomy" id="2839743"/>
    <lineage>
        <taxon>Bacteria</taxon>
        <taxon>Bacillati</taxon>
        <taxon>Bacillota</taxon>
        <taxon>Clostridia</taxon>
        <taxon>Peptostreptococcales</taxon>
        <taxon>Anaerovoracaceae</taxon>
        <taxon>Hominibacterium</taxon>
    </lineage>
</organism>
<dbReference type="Proteomes" id="UP001065549">
    <property type="component" value="Unassembled WGS sequence"/>
</dbReference>
<keyword evidence="1" id="KW-0812">Transmembrane</keyword>
<evidence type="ECO:0000313" key="3">
    <source>
        <dbReference type="Proteomes" id="UP001065549"/>
    </source>
</evidence>
<reference evidence="2" key="1">
    <citation type="submission" date="2022-09" db="EMBL/GenBank/DDBJ databases">
        <title>Culturomic study of gut microbiota in children with autism spectrum disorder.</title>
        <authorList>
            <person name="Efimov B.A."/>
            <person name="Chaplin A.V."/>
            <person name="Sokolova S.R."/>
            <person name="Pikina A.P."/>
            <person name="Korzhanova M."/>
            <person name="Belova V."/>
            <person name="Korostin D."/>
        </authorList>
    </citation>
    <scope>NUCLEOTIDE SEQUENCE</scope>
    <source>
        <strain evidence="2">ASD5510</strain>
    </source>
</reference>
<comment type="caution">
    <text evidence="2">The sequence shown here is derived from an EMBL/GenBank/DDBJ whole genome shotgun (WGS) entry which is preliminary data.</text>
</comment>
<dbReference type="EMBL" id="JAOSHN010000004">
    <property type="protein sequence ID" value="MCU7378848.1"/>
    <property type="molecule type" value="Genomic_DNA"/>
</dbReference>
<keyword evidence="3" id="KW-1185">Reference proteome</keyword>
<evidence type="ECO:0000313" key="2">
    <source>
        <dbReference type="EMBL" id="MCU7378848.1"/>
    </source>
</evidence>
<sequence>MKKETSSKYDDGKDTVVTAISLIVILVQSLIIIFGFVYRWDWLAYECAAMLIIPAAIVLWYGIKAIIHADQMMTASIKEAEKAGANGKTKN</sequence>
<proteinExistence type="predicted"/>
<protein>
    <submittedName>
        <fullName evidence="2">Uncharacterized protein</fullName>
    </submittedName>
</protein>
<feature type="transmembrane region" description="Helical" evidence="1">
    <location>
        <begin position="16"/>
        <end position="37"/>
    </location>
</feature>
<feature type="transmembrane region" description="Helical" evidence="1">
    <location>
        <begin position="43"/>
        <end position="63"/>
    </location>
</feature>
<dbReference type="RefSeq" id="WP_148395648.1">
    <property type="nucleotide sequence ID" value="NZ_JAJAGH010000001.1"/>
</dbReference>
<accession>A0A9J6QN64</accession>
<keyword evidence="1" id="KW-1133">Transmembrane helix</keyword>